<proteinExistence type="predicted"/>
<dbReference type="OrthoDB" id="9809127at2"/>
<dbReference type="Proteomes" id="UP000009011">
    <property type="component" value="Chromosome"/>
</dbReference>
<evidence type="ECO:0000313" key="2">
    <source>
        <dbReference type="EMBL" id="AFN75884.1"/>
    </source>
</evidence>
<dbReference type="GO" id="GO:0005886">
    <property type="term" value="C:plasma membrane"/>
    <property type="evidence" value="ECO:0007669"/>
    <property type="project" value="TreeGrafter"/>
</dbReference>
<dbReference type="GO" id="GO:0005525">
    <property type="term" value="F:GTP binding"/>
    <property type="evidence" value="ECO:0007669"/>
    <property type="project" value="InterPro"/>
</dbReference>
<evidence type="ECO:0000313" key="3">
    <source>
        <dbReference type="Proteomes" id="UP000009011"/>
    </source>
</evidence>
<accession>I6ZV38</accession>
<dbReference type="HOGENOM" id="CLU_2451139_0_0_10"/>
<dbReference type="EMBL" id="CP003557">
    <property type="protein sequence ID" value="AFN75884.1"/>
    <property type="molecule type" value="Genomic_DNA"/>
</dbReference>
<dbReference type="PANTHER" id="PTHR43185">
    <property type="entry name" value="FERROUS IRON TRANSPORT PROTEIN B"/>
    <property type="match status" value="1"/>
</dbReference>
<reference evidence="2 3" key="1">
    <citation type="journal article" date="2013" name="PLoS ONE">
        <title>Genomic analysis of Melioribacter roseus, facultatively anaerobic organotrophic bacterium representing a novel deep lineage within Bacteriodetes/Chlorobi group.</title>
        <authorList>
            <person name="Kadnikov V.V."/>
            <person name="Mardanov A.V."/>
            <person name="Podosokorskaya O.A."/>
            <person name="Gavrilov S.N."/>
            <person name="Kublanov I.V."/>
            <person name="Beletsky A.V."/>
            <person name="Bonch-Osmolovskaya E.A."/>
            <person name="Ravin N.V."/>
        </authorList>
    </citation>
    <scope>NUCLEOTIDE SEQUENCE [LARGE SCALE GENOMIC DNA]</scope>
    <source>
        <strain evidence="3">JCM 17771 / P3M-2</strain>
    </source>
</reference>
<dbReference type="PANTHER" id="PTHR43185:SF1">
    <property type="entry name" value="FE(2+) TRANSPORTER FEOB"/>
    <property type="match status" value="1"/>
</dbReference>
<dbReference type="KEGG" id="mro:MROS_2654"/>
<dbReference type="SUPFAM" id="SSF52540">
    <property type="entry name" value="P-loop containing nucleoside triphosphate hydrolases"/>
    <property type="match status" value="1"/>
</dbReference>
<dbReference type="Gene3D" id="3.40.50.300">
    <property type="entry name" value="P-loop containing nucleotide triphosphate hydrolases"/>
    <property type="match status" value="1"/>
</dbReference>
<protein>
    <submittedName>
        <fullName evidence="2">Ferrous iron transport protein B-like protein (GTP binding)</fullName>
    </submittedName>
</protein>
<keyword evidence="3" id="KW-1185">Reference proteome</keyword>
<name>I6ZV38_MELRP</name>
<dbReference type="Pfam" id="PF02421">
    <property type="entry name" value="FeoB_N"/>
    <property type="match status" value="1"/>
</dbReference>
<dbReference type="InterPro" id="IPR030389">
    <property type="entry name" value="G_FEOB_dom"/>
</dbReference>
<evidence type="ECO:0000259" key="1">
    <source>
        <dbReference type="Pfam" id="PF02421"/>
    </source>
</evidence>
<dbReference type="AlphaFoldDB" id="I6ZV38"/>
<dbReference type="GO" id="GO:0015093">
    <property type="term" value="F:ferrous iron transmembrane transporter activity"/>
    <property type="evidence" value="ECO:0007669"/>
    <property type="project" value="TreeGrafter"/>
</dbReference>
<dbReference type="STRING" id="1191523.MROS_2654"/>
<dbReference type="PATRIC" id="fig|1191523.3.peg.2789"/>
<dbReference type="eggNOG" id="COG0370">
    <property type="taxonomic scope" value="Bacteria"/>
</dbReference>
<dbReference type="InterPro" id="IPR027417">
    <property type="entry name" value="P-loop_NTPase"/>
</dbReference>
<dbReference type="InterPro" id="IPR050860">
    <property type="entry name" value="FeoB_GTPase"/>
</dbReference>
<sequence>MKSDNIVNINSQLSNVDIDIKNVKTEKVVLVGNPNVGKSCVFNYLSGKYVDVSNYPGTTVSITRCNYKGKKSTTPQASTAFLLSTKKKK</sequence>
<gene>
    <name evidence="2" type="ordered locus">MROS_2654</name>
</gene>
<organism evidence="2 3">
    <name type="scientific">Melioribacter roseus (strain DSM 23840 / JCM 17771 / VKM B-2668 / P3M-2)</name>
    <dbReference type="NCBI Taxonomy" id="1191523"/>
    <lineage>
        <taxon>Bacteria</taxon>
        <taxon>Pseudomonadati</taxon>
        <taxon>Ignavibacteriota</taxon>
        <taxon>Ignavibacteria</taxon>
        <taxon>Ignavibacteriales</taxon>
        <taxon>Melioribacteraceae</taxon>
        <taxon>Melioribacter</taxon>
    </lineage>
</organism>
<feature type="domain" description="FeoB-type G" evidence="1">
    <location>
        <begin position="27"/>
        <end position="71"/>
    </location>
</feature>